<keyword evidence="10" id="KW-0560">Oxidoreductase</keyword>
<dbReference type="Proteomes" id="UP000694427">
    <property type="component" value="Unplaced"/>
</dbReference>
<evidence type="ECO:0000256" key="4">
    <source>
        <dbReference type="ARBA" id="ARBA00006936"/>
    </source>
</evidence>
<dbReference type="GO" id="GO:0006096">
    <property type="term" value="P:glycolytic process"/>
    <property type="evidence" value="ECO:0007669"/>
    <property type="project" value="UniProtKB-KW"/>
</dbReference>
<dbReference type="Pfam" id="PF02779">
    <property type="entry name" value="Transket_pyr"/>
    <property type="match status" value="1"/>
</dbReference>
<keyword evidence="13" id="KW-0324">Glycolysis</keyword>
<dbReference type="PANTHER" id="PTHR23152">
    <property type="entry name" value="2-OXOGLUTARATE DEHYDROGENASE"/>
    <property type="match status" value="1"/>
</dbReference>
<dbReference type="NCBIfam" id="NF008907">
    <property type="entry name" value="PRK12270.1"/>
    <property type="match status" value="1"/>
</dbReference>
<sequence>MSQLRSLAGALRSSSQWMRGQVGSGRRVFDPRRNCSSGAAEPSLAACSSSYVVEMYYAWLEDHKNVHESWDAYFRNAQASSSEETGEKHLSALLQGRAMSQTPAMSEKVVEDHLAVHTLIRAYQVRGHHVARLDPLGILTADLDSFVPSDLITSIDKLGSYGLEESDLDKSFQLPLTTFIGGNESTLPLREIIHRLETSYCGHTGVEFMFINNMEQCQWIRQKFETPGIMMFSDREKRTLLARLVRSTRFEDFLARKWSSEKRFGLEGCEVLIPALKMIIDKSSEAGIESVIMGMPHRGRLNVLANVVRKDLDQIFCQFDPKLEAADEGSGDVKYHLGMYHERINRETDKNITLSLMANPSHLEAVDPVVQGKTKAEQFYGGDTEGRRVMSILMHGDAAFAGQGVVYETFHLSELPSYTTHGTIHVVVNNQIGFTTDPRMARSSPYPTDVARVVNAPIFHVNADDPEAVMYVCKVAAEWRNTFNKDVVIDLVCYRRFGHNEMDEPMFTQPLMYKQIRKQEHVLKKYADKLISEGVVTLQEFEVCVSLYGNLITVSLCKHLFHSCCFPDFFKLDGEPKSMSCPSTGLNEEVLRHIGEVASSVPLKDFAIHSGLSRILRGRADMVAKRTVDWALAEYVAFGSLLKDGIHVRLSGQDVERGTFSHRHHVLHDQEVDKRFCIPMNHLWPNQALYTVCNSSLSEYGVLGFELGFAMASPNALVCWEAQFGDFQNTAQCIIDQFISAGQAKWVRHNGIVLLLPHGMEGMVSLCALFASFKEFTGDFEVQQLYDCNWIVVNCSTPANYFHVLRRQILLPFRKPLIIFTPKSLLRLPEARSSFDEMITGTKFLRIIPDGGPASNHPEKVKRVIFCTGKVYYELAKERKQLKLEEDVAIVRLEQISPFPFDLIKAEVEKYSNAELIWCQEEHKNMGYYDYIRPRFLTVRSKNPIWYVGRDPAAAPATGNKFTHLAELKRFLDTAFNLEAFKGRSY</sequence>
<dbReference type="FunFam" id="3.40.50.11610:FF:000003">
    <property type="entry name" value="2-oxoglutarate dehydrogenase, isoform X4"/>
    <property type="match status" value="1"/>
</dbReference>
<dbReference type="Pfam" id="PF16078">
    <property type="entry name" value="2-oxogl_dehyd_N"/>
    <property type="match status" value="1"/>
</dbReference>
<evidence type="ECO:0000256" key="14">
    <source>
        <dbReference type="ARBA" id="ARBA00051042"/>
    </source>
</evidence>
<evidence type="ECO:0000259" key="19">
    <source>
        <dbReference type="SMART" id="SM00861"/>
    </source>
</evidence>
<dbReference type="GO" id="GO:0005759">
    <property type="term" value="C:mitochondrial matrix"/>
    <property type="evidence" value="ECO:0007669"/>
    <property type="project" value="UniProtKB-SubCell"/>
</dbReference>
<dbReference type="InterPro" id="IPR005475">
    <property type="entry name" value="Transketolase-like_Pyr-bd"/>
</dbReference>
<dbReference type="GO" id="GO:0004591">
    <property type="term" value="F:oxoglutarate dehydrogenase (succinyl-transferring) activity"/>
    <property type="evidence" value="ECO:0007669"/>
    <property type="project" value="UniProtKB-EC"/>
</dbReference>
<evidence type="ECO:0000256" key="8">
    <source>
        <dbReference type="ARBA" id="ARBA00022842"/>
    </source>
</evidence>
<dbReference type="SUPFAM" id="SSF52518">
    <property type="entry name" value="Thiamin diphosphate-binding fold (THDP-binding)"/>
    <property type="match status" value="2"/>
</dbReference>
<comment type="cofactor">
    <cofactor evidence="1">
        <name>Mg(2+)</name>
        <dbReference type="ChEBI" id="CHEBI:18420"/>
    </cofactor>
</comment>
<evidence type="ECO:0000256" key="6">
    <source>
        <dbReference type="ARBA" id="ARBA00022723"/>
    </source>
</evidence>
<feature type="domain" description="Transketolase-like pyrimidine-binding" evidence="19">
    <location>
        <begin position="628"/>
        <end position="828"/>
    </location>
</feature>
<dbReference type="InterPro" id="IPR032106">
    <property type="entry name" value="2-oxogl_dehyd_N"/>
</dbReference>
<evidence type="ECO:0000256" key="2">
    <source>
        <dbReference type="ARBA" id="ARBA00001964"/>
    </source>
</evidence>
<evidence type="ECO:0000256" key="12">
    <source>
        <dbReference type="ARBA" id="ARBA00023128"/>
    </source>
</evidence>
<dbReference type="GO" id="GO:0030976">
    <property type="term" value="F:thiamine pyrophosphate binding"/>
    <property type="evidence" value="ECO:0007669"/>
    <property type="project" value="InterPro"/>
</dbReference>
<dbReference type="Gene3D" id="3.40.50.11610">
    <property type="entry name" value="Multifunctional 2-oxoglutarate metabolism enzyme, C-terminal domain"/>
    <property type="match status" value="1"/>
</dbReference>
<dbReference type="Gene3D" id="3.40.50.12470">
    <property type="match status" value="1"/>
</dbReference>
<keyword evidence="21" id="KW-1185">Reference proteome</keyword>
<keyword evidence="6" id="KW-0479">Metal-binding</keyword>
<evidence type="ECO:0000256" key="11">
    <source>
        <dbReference type="ARBA" id="ARBA00023052"/>
    </source>
</evidence>
<evidence type="ECO:0000256" key="18">
    <source>
        <dbReference type="ARBA" id="ARBA00079737"/>
    </source>
</evidence>
<organism evidence="20 21">
    <name type="scientific">Cyprinus carpio</name>
    <name type="common">Common carp</name>
    <dbReference type="NCBI Taxonomy" id="7962"/>
    <lineage>
        <taxon>Eukaryota</taxon>
        <taxon>Metazoa</taxon>
        <taxon>Chordata</taxon>
        <taxon>Craniata</taxon>
        <taxon>Vertebrata</taxon>
        <taxon>Euteleostomi</taxon>
        <taxon>Actinopterygii</taxon>
        <taxon>Neopterygii</taxon>
        <taxon>Teleostei</taxon>
        <taxon>Ostariophysi</taxon>
        <taxon>Cypriniformes</taxon>
        <taxon>Cyprinidae</taxon>
        <taxon>Cyprininae</taxon>
        <taxon>Cyprinus</taxon>
    </lineage>
</organism>
<keyword evidence="8" id="KW-0460">Magnesium</keyword>
<reference evidence="20" key="1">
    <citation type="submission" date="2025-08" db="UniProtKB">
        <authorList>
            <consortium name="Ensembl"/>
        </authorList>
    </citation>
    <scope>IDENTIFICATION</scope>
</reference>
<comment type="similarity">
    <text evidence="4">Belongs to the alpha-ketoglutarate dehydrogenase family.</text>
</comment>
<protein>
    <recommendedName>
        <fullName evidence="16">2-oxoglutarate dehydrogenase-like, mitochondrial</fullName>
        <ecNumber evidence="5">1.2.4.2</ecNumber>
    </recommendedName>
    <alternativeName>
        <fullName evidence="17">2-oxoglutarate dehydrogenase complex component E1-like</fullName>
    </alternativeName>
    <alternativeName>
        <fullName evidence="18">Alpha-ketoglutarate dehydrogenase-like</fullName>
    </alternativeName>
</protein>
<keyword evidence="7" id="KW-0106">Calcium</keyword>
<gene>
    <name evidence="20" type="primary">ogdhl</name>
</gene>
<proteinExistence type="inferred from homology"/>
<evidence type="ECO:0000256" key="7">
    <source>
        <dbReference type="ARBA" id="ARBA00022837"/>
    </source>
</evidence>
<comment type="subcellular location">
    <subcellularLocation>
        <location evidence="3">Mitochondrion matrix</location>
    </subcellularLocation>
</comment>
<dbReference type="FunFam" id="3.40.50.12470:FF:000001">
    <property type="entry name" value="2-oxoglutarate dehydrogenase, mitochondrial isoform X1"/>
    <property type="match status" value="1"/>
</dbReference>
<evidence type="ECO:0000256" key="3">
    <source>
        <dbReference type="ARBA" id="ARBA00004305"/>
    </source>
</evidence>
<dbReference type="Gene3D" id="1.10.287.1150">
    <property type="entry name" value="TPP helical domain"/>
    <property type="match status" value="1"/>
</dbReference>
<evidence type="ECO:0000313" key="20">
    <source>
        <dbReference type="Ensembl" id="ENSCCRP00010116673.1"/>
    </source>
</evidence>
<comment type="cofactor">
    <cofactor evidence="2">
        <name>thiamine diphosphate</name>
        <dbReference type="ChEBI" id="CHEBI:58937"/>
    </cofactor>
</comment>
<dbReference type="NCBIfam" id="NF006914">
    <property type="entry name" value="PRK09404.1"/>
    <property type="match status" value="1"/>
</dbReference>
<comment type="catalytic activity">
    <reaction evidence="14">
        <text>N(6)-[(R)-lipoyl]-L-lysyl-[protein] + 2-oxoglutarate + H(+) = N(6)-[(R)-S(8)-succinyldihydrolipoyl]-L-lysyl-[protein] + CO2</text>
        <dbReference type="Rhea" id="RHEA:12188"/>
        <dbReference type="Rhea" id="RHEA-COMP:10474"/>
        <dbReference type="Rhea" id="RHEA-COMP:20092"/>
        <dbReference type="ChEBI" id="CHEBI:15378"/>
        <dbReference type="ChEBI" id="CHEBI:16526"/>
        <dbReference type="ChEBI" id="CHEBI:16810"/>
        <dbReference type="ChEBI" id="CHEBI:83099"/>
        <dbReference type="ChEBI" id="CHEBI:83120"/>
        <dbReference type="EC" id="1.2.4.2"/>
    </reaction>
    <physiologicalReaction direction="left-to-right" evidence="14">
        <dbReference type="Rhea" id="RHEA:12189"/>
    </physiologicalReaction>
</comment>
<evidence type="ECO:0000256" key="1">
    <source>
        <dbReference type="ARBA" id="ARBA00001946"/>
    </source>
</evidence>
<name>A0A8C1RKR4_CYPCA</name>
<keyword evidence="9" id="KW-0809">Transit peptide</keyword>
<dbReference type="InterPro" id="IPR011603">
    <property type="entry name" value="2oxoglutarate_DH_E1"/>
</dbReference>
<dbReference type="FunFam" id="3.40.50.970:FF:000002">
    <property type="entry name" value="2-oxoglutarate dehydrogenase, E1 component"/>
    <property type="match status" value="1"/>
</dbReference>
<dbReference type="Gene3D" id="3.40.50.970">
    <property type="match status" value="1"/>
</dbReference>
<dbReference type="InterPro" id="IPR029061">
    <property type="entry name" value="THDP-binding"/>
</dbReference>
<keyword evidence="11" id="KW-0786">Thiamine pyrophosphate</keyword>
<dbReference type="GO" id="GO:0006099">
    <property type="term" value="P:tricarboxylic acid cycle"/>
    <property type="evidence" value="ECO:0007669"/>
    <property type="project" value="TreeGrafter"/>
</dbReference>
<evidence type="ECO:0000256" key="5">
    <source>
        <dbReference type="ARBA" id="ARBA00012280"/>
    </source>
</evidence>
<dbReference type="SMART" id="SM00861">
    <property type="entry name" value="Transket_pyr"/>
    <property type="match status" value="1"/>
</dbReference>
<dbReference type="EC" id="1.2.4.2" evidence="5"/>
<evidence type="ECO:0000256" key="17">
    <source>
        <dbReference type="ARBA" id="ARBA00077399"/>
    </source>
</evidence>
<dbReference type="Pfam" id="PF00676">
    <property type="entry name" value="E1_dh"/>
    <property type="match status" value="1"/>
</dbReference>
<dbReference type="InterPro" id="IPR001017">
    <property type="entry name" value="DH_E1"/>
</dbReference>
<evidence type="ECO:0000256" key="13">
    <source>
        <dbReference type="ARBA" id="ARBA00023152"/>
    </source>
</evidence>
<evidence type="ECO:0000256" key="10">
    <source>
        <dbReference type="ARBA" id="ARBA00023002"/>
    </source>
</evidence>
<dbReference type="Pfam" id="PF16870">
    <property type="entry name" value="OxoGdeHyase_C"/>
    <property type="match status" value="1"/>
</dbReference>
<evidence type="ECO:0000256" key="9">
    <source>
        <dbReference type="ARBA" id="ARBA00022946"/>
    </source>
</evidence>
<dbReference type="PANTHER" id="PTHR23152:SF5">
    <property type="entry name" value="2-OXOGLUTARATE DEHYDROGENASE-LIKE, MITOCHONDRIAL"/>
    <property type="match status" value="1"/>
</dbReference>
<reference evidence="20" key="2">
    <citation type="submission" date="2025-09" db="UniProtKB">
        <authorList>
            <consortium name="Ensembl"/>
        </authorList>
    </citation>
    <scope>IDENTIFICATION</scope>
</reference>
<accession>A0A8C1RKR4</accession>
<evidence type="ECO:0000313" key="21">
    <source>
        <dbReference type="Proteomes" id="UP000694427"/>
    </source>
</evidence>
<comment type="function">
    <text evidence="15">2-oxoglutarate dehydrogenase (E1-like) component of the 2-oxoglutarate dehydrogenase multienzyme complex (OGDHC) which mediates the decarboxylation of alpha-ketoglutarate in the tricarboxylic acid cycle. The OGDHC complex catalyzes the overall conversion of 2-oxoglutarate to succinyl-CoA and CO(2) while reducing NAD(+) to NADH. The OGDHC complex is mainly active in the mitochondrion. Involved in the inhibition of cell proliferation and in apoptosis.</text>
</comment>
<dbReference type="AlphaFoldDB" id="A0A8C1RKR4"/>
<dbReference type="FunFam" id="1.10.287.1150:FF:000001">
    <property type="entry name" value="2-oxoglutarate dehydrogenase, mitochondrial isoform X1"/>
    <property type="match status" value="1"/>
</dbReference>
<dbReference type="InterPro" id="IPR031717">
    <property type="entry name" value="ODO-1/KGD_C"/>
</dbReference>
<keyword evidence="12" id="KW-0496">Mitochondrion</keyword>
<dbReference type="PIRSF" id="PIRSF000157">
    <property type="entry name" value="Oxoglu_dh_E1"/>
    <property type="match status" value="1"/>
</dbReference>
<dbReference type="InterPro" id="IPR042179">
    <property type="entry name" value="KGD_C_sf"/>
</dbReference>
<dbReference type="NCBIfam" id="TIGR00239">
    <property type="entry name" value="2oxo_dh_E1"/>
    <property type="match status" value="1"/>
</dbReference>
<dbReference type="GO" id="GO:0046872">
    <property type="term" value="F:metal ion binding"/>
    <property type="evidence" value="ECO:0007669"/>
    <property type="project" value="UniProtKB-KW"/>
</dbReference>
<dbReference type="GO" id="GO:0045252">
    <property type="term" value="C:oxoglutarate dehydrogenase complex"/>
    <property type="evidence" value="ECO:0007669"/>
    <property type="project" value="TreeGrafter"/>
</dbReference>
<evidence type="ECO:0000256" key="16">
    <source>
        <dbReference type="ARBA" id="ARBA00068875"/>
    </source>
</evidence>
<dbReference type="Ensembl" id="ENSCCRT00010129654.1">
    <property type="protein sequence ID" value="ENSCCRP00010116673.1"/>
    <property type="gene ID" value="ENSCCRG00010051048.1"/>
</dbReference>
<dbReference type="CDD" id="cd02016">
    <property type="entry name" value="TPP_E1_OGDC_like"/>
    <property type="match status" value="1"/>
</dbReference>
<evidence type="ECO:0000256" key="15">
    <source>
        <dbReference type="ARBA" id="ARBA00059442"/>
    </source>
</evidence>